<dbReference type="RefSeq" id="WP_092112974.1">
    <property type="nucleotide sequence ID" value="NZ_FOCN01000043.1"/>
</dbReference>
<gene>
    <name evidence="1" type="ORF">E3O10_17235</name>
</gene>
<sequence length="248" mass="26281">MFTAELTKLKRSSLWIIALILPVLAITTGTINYQNNTGALDGGWASFTSQVVLFYGLLFFSIGIGLLAATVWRVEHRGTNWNLLLTTTRHPLLLVAVKVAAITLPIIFMQLILVIGTFVSGTFLLNLDGPFPWQFAVIGLLTIIASLPLVATQSLLSMLLKSFAAPVAICLIGCVIGVATVTSTALQPVGYVLPQAIITRTMNLGPTAISGSGGLTLSDTLPIILTTIGLTALITILTVGALRAIKLR</sequence>
<keyword evidence="2" id="KW-1185">Reference proteome</keyword>
<dbReference type="Proteomes" id="UP000297654">
    <property type="component" value="Unassembled WGS sequence"/>
</dbReference>
<reference evidence="1 2" key="1">
    <citation type="submission" date="2019-03" db="EMBL/GenBank/DDBJ databases">
        <title>Genomics of glacier-inhabiting Cryobacterium strains.</title>
        <authorList>
            <person name="Liu Q."/>
            <person name="Xin Y.-H."/>
        </authorList>
    </citation>
    <scope>NUCLEOTIDE SEQUENCE [LARGE SCALE GENOMIC DNA]</scope>
    <source>
        <strain evidence="1 2">Hh15</strain>
    </source>
</reference>
<organism evidence="1 2">
    <name type="scientific">Cryobacterium luteum</name>
    <dbReference type="NCBI Taxonomy" id="1424661"/>
    <lineage>
        <taxon>Bacteria</taxon>
        <taxon>Bacillati</taxon>
        <taxon>Actinomycetota</taxon>
        <taxon>Actinomycetes</taxon>
        <taxon>Micrococcales</taxon>
        <taxon>Microbacteriaceae</taxon>
        <taxon>Cryobacterium</taxon>
    </lineage>
</organism>
<protein>
    <submittedName>
        <fullName evidence="1">Lantibiotic ABC transporter permease</fullName>
    </submittedName>
</protein>
<accession>A0A1H8MC57</accession>
<dbReference type="Pfam" id="PF12730">
    <property type="entry name" value="ABC2_membrane_4"/>
    <property type="match status" value="1"/>
</dbReference>
<comment type="caution">
    <text evidence="1">The sequence shown here is derived from an EMBL/GenBank/DDBJ whole genome shotgun (WGS) entry which is preliminary data.</text>
</comment>
<dbReference type="AlphaFoldDB" id="A0A1H8MC57"/>
<dbReference type="OrthoDB" id="9781996at2"/>
<dbReference type="EMBL" id="SOFF01000057">
    <property type="protein sequence ID" value="TFB82524.1"/>
    <property type="molecule type" value="Genomic_DNA"/>
</dbReference>
<proteinExistence type="predicted"/>
<dbReference type="CDD" id="cd21809">
    <property type="entry name" value="ABC-2_lan_permease-like"/>
    <property type="match status" value="1"/>
</dbReference>
<dbReference type="STRING" id="1424661.SAMN05216281_1435"/>
<evidence type="ECO:0000313" key="2">
    <source>
        <dbReference type="Proteomes" id="UP000297654"/>
    </source>
</evidence>
<evidence type="ECO:0000313" key="1">
    <source>
        <dbReference type="EMBL" id="TFB82524.1"/>
    </source>
</evidence>
<name>A0A1H8MC57_9MICO</name>